<organism evidence="7 8">
    <name type="scientific">Crotalus adamanteus</name>
    <name type="common">Eastern diamondback rattlesnake</name>
    <dbReference type="NCBI Taxonomy" id="8729"/>
    <lineage>
        <taxon>Eukaryota</taxon>
        <taxon>Metazoa</taxon>
        <taxon>Chordata</taxon>
        <taxon>Craniata</taxon>
        <taxon>Vertebrata</taxon>
        <taxon>Euteleostomi</taxon>
        <taxon>Lepidosauria</taxon>
        <taxon>Squamata</taxon>
        <taxon>Bifurcata</taxon>
        <taxon>Unidentata</taxon>
        <taxon>Episquamata</taxon>
        <taxon>Toxicofera</taxon>
        <taxon>Serpentes</taxon>
        <taxon>Colubroidea</taxon>
        <taxon>Viperidae</taxon>
        <taxon>Crotalinae</taxon>
        <taxon>Crotalus</taxon>
    </lineage>
</organism>
<feature type="transmembrane region" description="Helical" evidence="6">
    <location>
        <begin position="204"/>
        <end position="228"/>
    </location>
</feature>
<evidence type="ECO:0000313" key="8">
    <source>
        <dbReference type="Proteomes" id="UP001474421"/>
    </source>
</evidence>
<dbReference type="Proteomes" id="UP001474421">
    <property type="component" value="Unassembled WGS sequence"/>
</dbReference>
<sequence length="252" mass="27902">MSSGAICLDLQPVSYDGAGNEEESSVGFNPLSRRLAGEQPRDYLLWSLFNLLFLSGYCFCCLSFSALVFSIKARDRKVIGDPERAATYGKTARCLNIAACLIGIGITANLPGKLRFLFLSLYVCKTCLPMTSHEKEPSPTVITVRPPVVPQDYMIWSVFNTLYMNLCCLGFVALAYSVKARDQKVAGDLEAAHHYSSKAKCYNILATMWSVVLPLVLIALVITGVLHLSKLAQESMDYLAYRLFPEDIEDKT</sequence>
<name>A0AAW1C994_CROAD</name>
<evidence type="ECO:0000256" key="6">
    <source>
        <dbReference type="SAM" id="Phobius"/>
    </source>
</evidence>
<reference evidence="7 8" key="1">
    <citation type="journal article" date="2024" name="Proc. Natl. Acad. Sci. U.S.A.">
        <title>The genetic regulatory architecture and epigenomic basis for age-related changes in rattlesnake venom.</title>
        <authorList>
            <person name="Hogan M.P."/>
            <person name="Holding M.L."/>
            <person name="Nystrom G.S."/>
            <person name="Colston T.J."/>
            <person name="Bartlett D.A."/>
            <person name="Mason A.J."/>
            <person name="Ellsworth S.A."/>
            <person name="Rautsaw R.M."/>
            <person name="Lawrence K.C."/>
            <person name="Strickland J.L."/>
            <person name="He B."/>
            <person name="Fraser P."/>
            <person name="Margres M.J."/>
            <person name="Gilbert D.M."/>
            <person name="Gibbs H.L."/>
            <person name="Parkinson C.L."/>
            <person name="Rokyta D.R."/>
        </authorList>
    </citation>
    <scope>NUCLEOTIDE SEQUENCE [LARGE SCALE GENOMIC DNA]</scope>
    <source>
        <strain evidence="7">DRR0105</strain>
    </source>
</reference>
<dbReference type="AlphaFoldDB" id="A0AAW1C994"/>
<protein>
    <submittedName>
        <fullName evidence="7">Interferon-induced transmembrane protein 5-like</fullName>
    </submittedName>
</protein>
<dbReference type="PANTHER" id="PTHR13999">
    <property type="entry name" value="INTERFERON INDUCIBLE TRANSMEMBRANE PROTEIN"/>
    <property type="match status" value="1"/>
</dbReference>
<keyword evidence="8" id="KW-1185">Reference proteome</keyword>
<evidence type="ECO:0000256" key="5">
    <source>
        <dbReference type="ARBA" id="ARBA00023136"/>
    </source>
</evidence>
<feature type="transmembrane region" description="Helical" evidence="6">
    <location>
        <begin position="43"/>
        <end position="71"/>
    </location>
</feature>
<evidence type="ECO:0000256" key="3">
    <source>
        <dbReference type="ARBA" id="ARBA00022692"/>
    </source>
</evidence>
<evidence type="ECO:0000313" key="7">
    <source>
        <dbReference type="EMBL" id="KAK9410160.1"/>
    </source>
</evidence>
<accession>A0AAW1C994</accession>
<dbReference type="InterPro" id="IPR007593">
    <property type="entry name" value="CD225/Dispanin_fam"/>
</dbReference>
<evidence type="ECO:0000256" key="2">
    <source>
        <dbReference type="ARBA" id="ARBA00006843"/>
    </source>
</evidence>
<evidence type="ECO:0000256" key="4">
    <source>
        <dbReference type="ARBA" id="ARBA00022989"/>
    </source>
</evidence>
<feature type="transmembrane region" description="Helical" evidence="6">
    <location>
        <begin position="153"/>
        <end position="176"/>
    </location>
</feature>
<comment type="similarity">
    <text evidence="2">Belongs to the CD225/Dispanin family.</text>
</comment>
<dbReference type="EMBL" id="JAOTOJ010000001">
    <property type="protein sequence ID" value="KAK9410160.1"/>
    <property type="molecule type" value="Genomic_DNA"/>
</dbReference>
<feature type="transmembrane region" description="Helical" evidence="6">
    <location>
        <begin position="92"/>
        <end position="110"/>
    </location>
</feature>
<gene>
    <name evidence="7" type="ORF">NXF25_001335</name>
</gene>
<keyword evidence="4 6" id="KW-1133">Transmembrane helix</keyword>
<keyword evidence="5 6" id="KW-0472">Membrane</keyword>
<evidence type="ECO:0000256" key="1">
    <source>
        <dbReference type="ARBA" id="ARBA00004370"/>
    </source>
</evidence>
<comment type="subcellular location">
    <subcellularLocation>
        <location evidence="1">Membrane</location>
    </subcellularLocation>
</comment>
<comment type="caution">
    <text evidence="7">The sequence shown here is derived from an EMBL/GenBank/DDBJ whole genome shotgun (WGS) entry which is preliminary data.</text>
</comment>
<proteinExistence type="inferred from homology"/>
<dbReference type="PANTHER" id="PTHR13999:SF10">
    <property type="entry name" value="INTERFERON-INDUCED TRANSMEMBRANE PROTEIN 5"/>
    <property type="match status" value="1"/>
</dbReference>
<dbReference type="InterPro" id="IPR051517">
    <property type="entry name" value="IFITM_antiviral_protein"/>
</dbReference>
<dbReference type="Pfam" id="PF04505">
    <property type="entry name" value="CD225"/>
    <property type="match status" value="2"/>
</dbReference>
<keyword evidence="3 6" id="KW-0812">Transmembrane</keyword>
<dbReference type="GO" id="GO:0005886">
    <property type="term" value="C:plasma membrane"/>
    <property type="evidence" value="ECO:0007669"/>
    <property type="project" value="TreeGrafter"/>
</dbReference>